<name>C8PFZ5_9BACT</name>
<proteinExistence type="predicted"/>
<gene>
    <name evidence="1" type="ORF">CAMGR0001_0789</name>
</gene>
<protein>
    <submittedName>
        <fullName evidence="1">Uncharacterized protein</fullName>
    </submittedName>
</protein>
<accession>C8PFZ5</accession>
<dbReference type="EMBL" id="ACYG01000019">
    <property type="protein sequence ID" value="EEV18033.1"/>
    <property type="molecule type" value="Genomic_DNA"/>
</dbReference>
<evidence type="ECO:0000313" key="2">
    <source>
        <dbReference type="Proteomes" id="UP000005709"/>
    </source>
</evidence>
<dbReference type="AlphaFoldDB" id="C8PFZ5"/>
<organism evidence="1 2">
    <name type="scientific">Campylobacter gracilis RM3268</name>
    <dbReference type="NCBI Taxonomy" id="553220"/>
    <lineage>
        <taxon>Bacteria</taxon>
        <taxon>Pseudomonadati</taxon>
        <taxon>Campylobacterota</taxon>
        <taxon>Epsilonproteobacteria</taxon>
        <taxon>Campylobacterales</taxon>
        <taxon>Campylobacteraceae</taxon>
        <taxon>Campylobacter</taxon>
    </lineage>
</organism>
<dbReference type="Proteomes" id="UP000005709">
    <property type="component" value="Unassembled WGS sequence"/>
</dbReference>
<comment type="caution">
    <text evidence="1">The sequence shown here is derived from an EMBL/GenBank/DDBJ whole genome shotgun (WGS) entry which is preliminary data.</text>
</comment>
<reference evidence="1 2" key="1">
    <citation type="submission" date="2009-07" db="EMBL/GenBank/DDBJ databases">
        <authorList>
            <person name="Madupu R."/>
            <person name="Sebastian Y."/>
            <person name="Durkin A.S."/>
            <person name="Torralba M."/>
            <person name="Methe B."/>
            <person name="Sutton G.G."/>
            <person name="Strausberg R.L."/>
            <person name="Nelson K.E."/>
        </authorList>
    </citation>
    <scope>NUCLEOTIDE SEQUENCE [LARGE SCALE GENOMIC DNA]</scope>
    <source>
        <strain evidence="1 2">RM3268</strain>
    </source>
</reference>
<sequence length="41" mass="4883">MIRDVNLKFYQKLLCMGRRAACSANFDFKISLFFGFEILKF</sequence>
<keyword evidence="2" id="KW-1185">Reference proteome</keyword>
<evidence type="ECO:0000313" key="1">
    <source>
        <dbReference type="EMBL" id="EEV18033.1"/>
    </source>
</evidence>